<dbReference type="Proteomes" id="UP001320170">
    <property type="component" value="Unassembled WGS sequence"/>
</dbReference>
<keyword evidence="2" id="KW-1185">Reference proteome</keyword>
<comment type="caution">
    <text evidence="1">The sequence shown here is derived from an EMBL/GenBank/DDBJ whole genome shotgun (WGS) entry which is preliminary data.</text>
</comment>
<sequence length="78" mass="8747">MLFPIIKRRLTLQSQLNESLSAQTSDTTQPLLASEDEILFNSNGILTLGVEIELQLIDAESIQFMLSSRRCFKCCVPS</sequence>
<name>A0ABS8WYC2_9GAMM</name>
<dbReference type="EMBL" id="JAJTND010000003">
    <property type="protein sequence ID" value="MCE3531496.1"/>
    <property type="molecule type" value="Genomic_DNA"/>
</dbReference>
<evidence type="ECO:0000313" key="1">
    <source>
        <dbReference type="EMBL" id="MCE3531496.1"/>
    </source>
</evidence>
<organism evidence="1 2">
    <name type="scientific">Legionella resiliens</name>
    <dbReference type="NCBI Taxonomy" id="2905958"/>
    <lineage>
        <taxon>Bacteria</taxon>
        <taxon>Pseudomonadati</taxon>
        <taxon>Pseudomonadota</taxon>
        <taxon>Gammaproteobacteria</taxon>
        <taxon>Legionellales</taxon>
        <taxon>Legionellaceae</taxon>
        <taxon>Legionella</taxon>
    </lineage>
</organism>
<proteinExistence type="predicted"/>
<dbReference type="RefSeq" id="WP_232890412.1">
    <property type="nucleotide sequence ID" value="NZ_JAJSPM010000003.1"/>
</dbReference>
<reference evidence="1 2" key="1">
    <citation type="journal article" date="2024" name="Pathogens">
        <title>Characterization of a Novel Species of Legionella Isolated from a Healthcare Facility: Legionella resiliens sp. nov.</title>
        <authorList>
            <person name="Cristino S."/>
            <person name="Pascale M.R."/>
            <person name="Marino F."/>
            <person name="Derelitto C."/>
            <person name="Salaris S."/>
            <person name="Orsini M."/>
            <person name="Squarzoni S."/>
            <person name="Grottola A."/>
            <person name="Girolamini L."/>
        </authorList>
    </citation>
    <scope>NUCLEOTIDE SEQUENCE [LARGE SCALE GENOMIC DNA]</scope>
    <source>
        <strain evidence="1 2">8cVS16</strain>
    </source>
</reference>
<protein>
    <submittedName>
        <fullName evidence="1">Uncharacterized protein</fullName>
    </submittedName>
</protein>
<gene>
    <name evidence="1" type="ORF">LXO92_03795</name>
</gene>
<accession>A0ABS8WYC2</accession>
<evidence type="ECO:0000313" key="2">
    <source>
        <dbReference type="Proteomes" id="UP001320170"/>
    </source>
</evidence>